<keyword evidence="2" id="KW-1133">Transmembrane helix</keyword>
<dbReference type="Proteomes" id="UP000604475">
    <property type="component" value="Unassembled WGS sequence"/>
</dbReference>
<dbReference type="RefSeq" id="WP_203002678.1">
    <property type="nucleotide sequence ID" value="NZ_JADWYU010000099.1"/>
</dbReference>
<feature type="compositionally biased region" description="Polar residues" evidence="1">
    <location>
        <begin position="1"/>
        <end position="11"/>
    </location>
</feature>
<evidence type="ECO:0000313" key="4">
    <source>
        <dbReference type="Proteomes" id="UP000604475"/>
    </source>
</evidence>
<dbReference type="SUPFAM" id="SSF52266">
    <property type="entry name" value="SGNH hydrolase"/>
    <property type="match status" value="1"/>
</dbReference>
<gene>
    <name evidence="3" type="ORF">I7412_09690</name>
</gene>
<dbReference type="Gene3D" id="3.40.50.1110">
    <property type="entry name" value="SGNH hydrolase"/>
    <property type="match status" value="1"/>
</dbReference>
<feature type="transmembrane region" description="Helical" evidence="2">
    <location>
        <begin position="36"/>
        <end position="54"/>
    </location>
</feature>
<dbReference type="InterPro" id="IPR036514">
    <property type="entry name" value="SGNH_hydro_sf"/>
</dbReference>
<comment type="caution">
    <text evidence="3">The sequence shown here is derived from an EMBL/GenBank/DDBJ whole genome shotgun (WGS) entry which is preliminary data.</text>
</comment>
<protein>
    <submittedName>
        <fullName evidence="3">Uncharacterized protein</fullName>
    </submittedName>
</protein>
<evidence type="ECO:0000256" key="1">
    <source>
        <dbReference type="SAM" id="MobiDB-lite"/>
    </source>
</evidence>
<keyword evidence="4" id="KW-1185">Reference proteome</keyword>
<organism evidence="3 4">
    <name type="scientific">Frankia nepalensis</name>
    <dbReference type="NCBI Taxonomy" id="1836974"/>
    <lineage>
        <taxon>Bacteria</taxon>
        <taxon>Bacillati</taxon>
        <taxon>Actinomycetota</taxon>
        <taxon>Actinomycetes</taxon>
        <taxon>Frankiales</taxon>
        <taxon>Frankiaceae</taxon>
        <taxon>Frankia</taxon>
    </lineage>
</organism>
<proteinExistence type="predicted"/>
<keyword evidence="2" id="KW-0472">Membrane</keyword>
<evidence type="ECO:0000256" key="2">
    <source>
        <dbReference type="SAM" id="Phobius"/>
    </source>
</evidence>
<accession>A0A937UR69</accession>
<keyword evidence="2" id="KW-0812">Transmembrane</keyword>
<name>A0A937UR69_9ACTN</name>
<sequence length="327" mass="33680">MSHLDSTSRPSTPAAGRPTTGTLGQPRAADRRPPRFLALAAGAFAVVVGCRLVGLDLAHLPGATAGLGWQSGDGRESGRQRVVLWGDSMAAEAAGPFTEALQANGADVLVRTFGGTAICDWLTDIDGQLRDWAPTTAVLAFSGNVLSSCMQGRDMVDAYSRDASVAADRLAAAGVDVVFAVAPPRWDQPVAADGTTDLEQIWRSVVATVLARLTARAPAGGATGEAPGRIEVFRAGLAVTDAGRWAERLPCRLGERCGPDGTVVVRGPDGTHFCPVAVPAMTACPVDSPGATRYGQALAQAAAAFRNDDATDEAGFEASEPAADSEN</sequence>
<reference evidence="3" key="1">
    <citation type="submission" date="2020-12" db="EMBL/GenBank/DDBJ databases">
        <title>Genomic characterization of non-nitrogen-fixing Frankia strains.</title>
        <authorList>
            <person name="Carlos-Shanley C."/>
            <person name="Guerra T."/>
            <person name="Hahn D."/>
        </authorList>
    </citation>
    <scope>NUCLEOTIDE SEQUENCE</scope>
    <source>
        <strain evidence="3">CN6</strain>
    </source>
</reference>
<dbReference type="AlphaFoldDB" id="A0A937UR69"/>
<feature type="region of interest" description="Disordered" evidence="1">
    <location>
        <begin position="1"/>
        <end position="29"/>
    </location>
</feature>
<evidence type="ECO:0000313" key="3">
    <source>
        <dbReference type="EMBL" id="MBL7627436.1"/>
    </source>
</evidence>
<dbReference type="EMBL" id="JAEACQ010000160">
    <property type="protein sequence ID" value="MBL7627436.1"/>
    <property type="molecule type" value="Genomic_DNA"/>
</dbReference>